<evidence type="ECO:0000313" key="2">
    <source>
        <dbReference type="EMBL" id="MCC3268255.1"/>
    </source>
</evidence>
<dbReference type="Proteomes" id="UP001139264">
    <property type="component" value="Unassembled WGS sequence"/>
</dbReference>
<proteinExistence type="predicted"/>
<dbReference type="RefSeq" id="WP_227906715.1">
    <property type="nucleotide sequence ID" value="NZ_CP095461.1"/>
</dbReference>
<protein>
    <submittedName>
        <fullName evidence="2">Uncharacterized protein</fullName>
    </submittedName>
</protein>
<name>A0A9X1S4H0_9MICC</name>
<evidence type="ECO:0000256" key="1">
    <source>
        <dbReference type="SAM" id="MobiDB-lite"/>
    </source>
</evidence>
<sequence>MKGPDLRFSLADPKIFDVTATRRPAPDDYHIMWHATYEEEPKNRSRLVVATLYVSDEDAELTITAGSVFVASSRSALAARDEELANIVGSSLALETLYDVVRMHARTLMGMLRIELDLPSAAPDAEVSAFKDEGEETDSDEASEVSPSD</sequence>
<gene>
    <name evidence="2" type="ORF">LJ751_02625</name>
</gene>
<organism evidence="2 3">
    <name type="scientific">Arthrobacter gengyunqii</name>
    <dbReference type="NCBI Taxonomy" id="2886940"/>
    <lineage>
        <taxon>Bacteria</taxon>
        <taxon>Bacillati</taxon>
        <taxon>Actinomycetota</taxon>
        <taxon>Actinomycetes</taxon>
        <taxon>Micrococcales</taxon>
        <taxon>Micrococcaceae</taxon>
        <taxon>Arthrobacter</taxon>
    </lineage>
</organism>
<accession>A0A9X1S4H0</accession>
<feature type="compositionally biased region" description="Acidic residues" evidence="1">
    <location>
        <begin position="133"/>
        <end position="143"/>
    </location>
</feature>
<comment type="caution">
    <text evidence="2">The sequence shown here is derived from an EMBL/GenBank/DDBJ whole genome shotgun (WGS) entry which is preliminary data.</text>
</comment>
<evidence type="ECO:0000313" key="3">
    <source>
        <dbReference type="Proteomes" id="UP001139264"/>
    </source>
</evidence>
<dbReference type="AlphaFoldDB" id="A0A9X1S4H0"/>
<reference evidence="2" key="1">
    <citation type="submission" date="2021-10" db="EMBL/GenBank/DDBJ databases">
        <title>Novel species in genus Arthrobacter.</title>
        <authorList>
            <person name="Liu Y."/>
        </authorList>
    </citation>
    <scope>NUCLEOTIDE SEQUENCE</scope>
    <source>
        <strain evidence="2">Zg-Y809</strain>
    </source>
</reference>
<dbReference type="EMBL" id="JAJFZP010000004">
    <property type="protein sequence ID" value="MCC3268255.1"/>
    <property type="molecule type" value="Genomic_DNA"/>
</dbReference>
<feature type="region of interest" description="Disordered" evidence="1">
    <location>
        <begin position="125"/>
        <end position="149"/>
    </location>
</feature>